<dbReference type="Proteomes" id="UP000051497">
    <property type="component" value="Unassembled WGS sequence"/>
</dbReference>
<proteinExistence type="predicted"/>
<protein>
    <submittedName>
        <fullName evidence="5">Ankyrin repeat domain-containing protein</fullName>
    </submittedName>
    <submittedName>
        <fullName evidence="4">RasGEF domain protein</fullName>
    </submittedName>
</protein>
<feature type="region of interest" description="Disordered" evidence="2">
    <location>
        <begin position="1"/>
        <end position="20"/>
    </location>
</feature>
<reference evidence="5" key="2">
    <citation type="journal article" date="2016" name="Genome Announc.">
        <title>Draft Genome Sequences of Two Novel Amoeba-Resistant Intranuclear Bacteria, 'Candidatus Berkiella cookevillensis' and 'Candidatus Berkiella aquae'.</title>
        <authorList>
            <person name="Mehari Y.T."/>
            <person name="Arivett B.A."/>
            <person name="Farone A.L."/>
            <person name="Gunderson J.H."/>
            <person name="Farone M.B."/>
        </authorList>
    </citation>
    <scope>NUCLEOTIDE SEQUENCE</scope>
    <source>
        <strain evidence="5">HT99</strain>
    </source>
</reference>
<dbReference type="SUPFAM" id="SSF48366">
    <property type="entry name" value="Ras GEF"/>
    <property type="match status" value="1"/>
</dbReference>
<evidence type="ECO:0000313" key="6">
    <source>
        <dbReference type="Proteomes" id="UP000051497"/>
    </source>
</evidence>
<dbReference type="GO" id="GO:0005085">
    <property type="term" value="F:guanyl-nucleotide exchange factor activity"/>
    <property type="evidence" value="ECO:0007669"/>
    <property type="project" value="InterPro"/>
</dbReference>
<feature type="domain" description="Ras-GEF" evidence="3">
    <location>
        <begin position="284"/>
        <end position="515"/>
    </location>
</feature>
<dbReference type="OrthoDB" id="407974at2"/>
<dbReference type="PROSITE" id="PS50297">
    <property type="entry name" value="ANK_REP_REGION"/>
    <property type="match status" value="1"/>
</dbReference>
<dbReference type="Pfam" id="PF13637">
    <property type="entry name" value="Ank_4"/>
    <property type="match status" value="1"/>
</dbReference>
<feature type="region of interest" description="Disordered" evidence="2">
    <location>
        <begin position="648"/>
        <end position="781"/>
    </location>
</feature>
<dbReference type="PROSITE" id="PS50088">
    <property type="entry name" value="ANK_REPEAT"/>
    <property type="match status" value="1"/>
</dbReference>
<evidence type="ECO:0000313" key="5">
    <source>
        <dbReference type="EMBL" id="MCS5711872.1"/>
    </source>
</evidence>
<feature type="compositionally biased region" description="Low complexity" evidence="2">
    <location>
        <begin position="666"/>
        <end position="675"/>
    </location>
</feature>
<gene>
    <name evidence="4" type="ORF">HT99x_00308</name>
    <name evidence="5" type="ORF">HT99x_010550</name>
</gene>
<keyword evidence="1" id="KW-0040">ANK repeat</keyword>
<sequence length="781" mass="87464">MSTRGVEKESANQESSLNSLISGDKKEEALSVIKSGKANLFEKDGKGYQPIHWAAIKGSFTTFKALINKGVSAHTADDKGYIPIYHALTFGRKKTNTSHEKIVKYYDEHFPAEFPEDQGGTLSQEINHDLRMCGLDAYTMQDAPDLPYVLRLFAVAPTTIEPKTSKTKPDFKKQMALRINPAQLTLKAHGITEFFTPTEILVTLTKHYPNMNEQAKLACIYFVKEIIRLDGAKDWIDNPEFEEAFTAFLNNLNQKMAFVTLKIKLQNFYQHQLNKLPPYLNAAAPLEMVRDLAKVFTEATLAITPERFRAINLLKKAKDNQPFLQFSDLVNQTSQLVCRDILCARSQVHAETIFKFYMDVLKICLNENNAYDLPVNLPAATAIYLGFQNKAVSRLSFIKNMMNDIFKKEFAKYDILFAPSLSELSSSMKATQGKCVPMLTVYTDAKNRVLEQIPADQMDSRITAFGKINEEYAKHHPYLQSFPVVPYMTDFHDRVTHIHFTDTDAYWLSYTLEPARIINLDHSPSVKDIWSALKYCKDVESPFVVLAQGVKHLGTDAKTKIEDYLALQTLPNDNSQESSDLREKLAAIPLLCQSIFAQYEATRPSKEMLTGKSRIKPALTKSSMQTAIIAPAQVESLSSELSILSLDGQADSPRHSASPKHKRRASATTSSPSKSSRIKRENAMIGDSITGNTTSFRERSQTAYALGDASSSTVSPPKKKRSTSDSHETSEEQPMLIEEATAFIPYYDQTKRSASPAPNTVASTTEEKTPKGIAPMPSPLY</sequence>
<evidence type="ECO:0000256" key="2">
    <source>
        <dbReference type="SAM" id="MobiDB-lite"/>
    </source>
</evidence>
<evidence type="ECO:0000259" key="3">
    <source>
        <dbReference type="PROSITE" id="PS50009"/>
    </source>
</evidence>
<feature type="compositionally biased region" description="Polar residues" evidence="2">
    <location>
        <begin position="752"/>
        <end position="764"/>
    </location>
</feature>
<dbReference type="Pfam" id="PF00617">
    <property type="entry name" value="RasGEF"/>
    <property type="match status" value="1"/>
</dbReference>
<dbReference type="Gene3D" id="1.25.40.20">
    <property type="entry name" value="Ankyrin repeat-containing domain"/>
    <property type="match status" value="1"/>
</dbReference>
<reference evidence="4" key="1">
    <citation type="submission" date="2015-09" db="EMBL/GenBank/DDBJ databases">
        <title>Draft Genome Sequences of Two Novel Amoeba-resistant Intranuclear Bacteria, Candidatus Berkiella cookevillensis and Candidatus Berkiella aquae.</title>
        <authorList>
            <person name="Mehari Y.T."/>
            <person name="Arivett B.A."/>
            <person name="Farone A.L."/>
            <person name="Gunderson J.H."/>
            <person name="Farone M.B."/>
        </authorList>
    </citation>
    <scope>NUCLEOTIDE SEQUENCE [LARGE SCALE GENOMIC DNA]</scope>
    <source>
        <strain evidence="4">HT99</strain>
    </source>
</reference>
<feature type="repeat" description="ANK" evidence="1">
    <location>
        <begin position="46"/>
        <end position="78"/>
    </location>
</feature>
<dbReference type="InterPro" id="IPR001895">
    <property type="entry name" value="RASGEF_cat_dom"/>
</dbReference>
<dbReference type="InterPro" id="IPR002110">
    <property type="entry name" value="Ankyrin_rpt"/>
</dbReference>
<dbReference type="SUPFAM" id="SSF48403">
    <property type="entry name" value="Ankyrin repeat"/>
    <property type="match status" value="1"/>
</dbReference>
<dbReference type="InterPro" id="IPR023578">
    <property type="entry name" value="Ras_GEF_dom_sf"/>
</dbReference>
<dbReference type="EMBL" id="LKAJ01000001">
    <property type="protein sequence ID" value="KRG22767.1"/>
    <property type="molecule type" value="Genomic_DNA"/>
</dbReference>
<reference evidence="5" key="3">
    <citation type="submission" date="2021-06" db="EMBL/GenBank/DDBJ databases">
        <title>Genomic Description and Analysis of Intracellular Bacteria, Candidatus Berkiella cookevillensis and Candidatus Berkiella aquae.</title>
        <authorList>
            <person name="Kidane D.T."/>
            <person name="Mehari Y.T."/>
            <person name="Rice F.C."/>
            <person name="Arivett B.A."/>
            <person name="Farone A.L."/>
            <person name="Berk S.G."/>
            <person name="Farone M.B."/>
        </authorList>
    </citation>
    <scope>NUCLEOTIDE SEQUENCE</scope>
    <source>
        <strain evidence="5">HT99</strain>
    </source>
</reference>
<dbReference type="InterPro" id="IPR036770">
    <property type="entry name" value="Ankyrin_rpt-contain_sf"/>
</dbReference>
<comment type="caution">
    <text evidence="4">The sequence shown here is derived from an EMBL/GenBank/DDBJ whole genome shotgun (WGS) entry which is preliminary data.</text>
</comment>
<dbReference type="AlphaFoldDB" id="A0A0Q9YPN3"/>
<dbReference type="InterPro" id="IPR036964">
    <property type="entry name" value="RASGEF_cat_dom_sf"/>
</dbReference>
<evidence type="ECO:0000256" key="1">
    <source>
        <dbReference type="PROSITE-ProRule" id="PRU00023"/>
    </source>
</evidence>
<name>A0A0Q9YPN3_9GAMM</name>
<evidence type="ECO:0000313" key="4">
    <source>
        <dbReference type="EMBL" id="KRG22767.1"/>
    </source>
</evidence>
<feature type="compositionally biased region" description="Basic and acidic residues" evidence="2">
    <location>
        <begin position="1"/>
        <end position="11"/>
    </location>
</feature>
<keyword evidence="6" id="KW-1185">Reference proteome</keyword>
<accession>A0A0Q9YPN3</accession>
<dbReference type="PROSITE" id="PS50009">
    <property type="entry name" value="RASGEF_CAT"/>
    <property type="match status" value="1"/>
</dbReference>
<dbReference type="Gene3D" id="1.10.840.10">
    <property type="entry name" value="Ras guanine-nucleotide exchange factors catalytic domain"/>
    <property type="match status" value="1"/>
</dbReference>
<dbReference type="EMBL" id="LKAJ02000001">
    <property type="protein sequence ID" value="MCS5711872.1"/>
    <property type="molecule type" value="Genomic_DNA"/>
</dbReference>
<dbReference type="RefSeq" id="WP_075064947.1">
    <property type="nucleotide sequence ID" value="NZ_LKAJ02000001.1"/>
</dbReference>
<dbReference type="GO" id="GO:0007264">
    <property type="term" value="P:small GTPase-mediated signal transduction"/>
    <property type="evidence" value="ECO:0007669"/>
    <property type="project" value="InterPro"/>
</dbReference>
<organism evidence="4">
    <name type="scientific">Candidatus Berkiella aquae</name>
    <dbReference type="NCBI Taxonomy" id="295108"/>
    <lineage>
        <taxon>Bacteria</taxon>
        <taxon>Pseudomonadati</taxon>
        <taxon>Pseudomonadota</taxon>
        <taxon>Gammaproteobacteria</taxon>
        <taxon>Candidatus Berkiellales</taxon>
        <taxon>Candidatus Berkiellaceae</taxon>
        <taxon>Candidatus Berkiella</taxon>
    </lineage>
</organism>